<comment type="similarity">
    <text evidence="7">Belongs to the MraZ family.</text>
</comment>
<dbReference type="InterPro" id="IPR020603">
    <property type="entry name" value="MraZ_dom"/>
</dbReference>
<evidence type="ECO:0000256" key="6">
    <source>
        <dbReference type="ARBA" id="ARBA00023163"/>
    </source>
</evidence>
<dbReference type="EMBL" id="LN890655">
    <property type="protein sequence ID" value="CUS02734.2"/>
    <property type="molecule type" value="Genomic_DNA"/>
</dbReference>
<dbReference type="GO" id="GO:2000143">
    <property type="term" value="P:negative regulation of DNA-templated transcription initiation"/>
    <property type="evidence" value="ECO:0007669"/>
    <property type="project" value="TreeGrafter"/>
</dbReference>
<evidence type="ECO:0000313" key="10">
    <source>
        <dbReference type="Proteomes" id="UP000215027"/>
    </source>
</evidence>
<gene>
    <name evidence="7 9" type="primary">mraZ</name>
    <name evidence="9" type="ORF">CFX0092_A0856</name>
</gene>
<evidence type="ECO:0000256" key="4">
    <source>
        <dbReference type="ARBA" id="ARBA00023015"/>
    </source>
</evidence>
<evidence type="ECO:0000256" key="2">
    <source>
        <dbReference type="ARBA" id="ARBA00022490"/>
    </source>
</evidence>
<sequence>MLLGEYRHTIDDKGRLTIPAKFRGELAAGVVVTRGLNRNLIAFSLDDWRDLAGRVKGLPWGDPSAREFRRRIFSGAIDLEPDKQGRILLPANLRDFAGINGEVVIAGMFDHLEIWNSEAWESVRQAAESDETHWEILGI</sequence>
<name>A0A160SZX8_9CHLR</name>
<dbReference type="GO" id="GO:0009295">
    <property type="term" value="C:nucleoid"/>
    <property type="evidence" value="ECO:0007669"/>
    <property type="project" value="UniProtKB-SubCell"/>
</dbReference>
<keyword evidence="6 7" id="KW-0804">Transcription</keyword>
<feature type="domain" description="SpoVT-AbrB" evidence="8">
    <location>
        <begin position="5"/>
        <end position="47"/>
    </location>
</feature>
<dbReference type="InterPro" id="IPR037914">
    <property type="entry name" value="SpoVT-AbrB_sf"/>
</dbReference>
<dbReference type="InterPro" id="IPR007159">
    <property type="entry name" value="SpoVT-AbrB_dom"/>
</dbReference>
<evidence type="ECO:0000259" key="8">
    <source>
        <dbReference type="PROSITE" id="PS51740"/>
    </source>
</evidence>
<accession>A0A160SZX8</accession>
<dbReference type="GO" id="GO:0003700">
    <property type="term" value="F:DNA-binding transcription factor activity"/>
    <property type="evidence" value="ECO:0007669"/>
    <property type="project" value="UniProtKB-UniRule"/>
</dbReference>
<dbReference type="GO" id="GO:0000976">
    <property type="term" value="F:transcription cis-regulatory region binding"/>
    <property type="evidence" value="ECO:0007669"/>
    <property type="project" value="TreeGrafter"/>
</dbReference>
<dbReference type="AlphaFoldDB" id="A0A160SZX8"/>
<dbReference type="InterPro" id="IPR003444">
    <property type="entry name" value="MraZ"/>
</dbReference>
<organism evidence="9 10">
    <name type="scientific">Candidatus Promineifilum breve</name>
    <dbReference type="NCBI Taxonomy" id="1806508"/>
    <lineage>
        <taxon>Bacteria</taxon>
        <taxon>Bacillati</taxon>
        <taxon>Chloroflexota</taxon>
        <taxon>Ardenticatenia</taxon>
        <taxon>Candidatus Promineifilales</taxon>
        <taxon>Candidatus Promineifilaceae</taxon>
        <taxon>Candidatus Promineifilum</taxon>
    </lineage>
</organism>
<dbReference type="NCBIfam" id="TIGR00242">
    <property type="entry name" value="division/cell wall cluster transcriptional repressor MraZ"/>
    <property type="match status" value="1"/>
</dbReference>
<dbReference type="InterPro" id="IPR038619">
    <property type="entry name" value="MraZ_sf"/>
</dbReference>
<dbReference type="SUPFAM" id="SSF89447">
    <property type="entry name" value="AbrB/MazE/MraZ-like"/>
    <property type="match status" value="1"/>
</dbReference>
<dbReference type="Pfam" id="PF02381">
    <property type="entry name" value="MraZ"/>
    <property type="match status" value="2"/>
</dbReference>
<keyword evidence="5 7" id="KW-0238">DNA-binding</keyword>
<evidence type="ECO:0000256" key="7">
    <source>
        <dbReference type="HAMAP-Rule" id="MF_01008"/>
    </source>
</evidence>
<dbReference type="Proteomes" id="UP000215027">
    <property type="component" value="Chromosome I"/>
</dbReference>
<keyword evidence="4 7" id="KW-0805">Transcription regulation</keyword>
<evidence type="ECO:0000313" key="9">
    <source>
        <dbReference type="EMBL" id="CUS02734.2"/>
    </source>
</evidence>
<dbReference type="HAMAP" id="MF_01008">
    <property type="entry name" value="MraZ"/>
    <property type="match status" value="1"/>
</dbReference>
<dbReference type="CDD" id="cd16321">
    <property type="entry name" value="MraZ_C"/>
    <property type="match status" value="1"/>
</dbReference>
<evidence type="ECO:0000256" key="3">
    <source>
        <dbReference type="ARBA" id="ARBA00022737"/>
    </source>
</evidence>
<keyword evidence="3" id="KW-0677">Repeat</keyword>
<reference evidence="9" key="1">
    <citation type="submission" date="2016-01" db="EMBL/GenBank/DDBJ databases">
        <authorList>
            <person name="Mcilroy J.S."/>
            <person name="Karst M S."/>
            <person name="Albertsen M."/>
        </authorList>
    </citation>
    <scope>NUCLEOTIDE SEQUENCE</scope>
    <source>
        <strain evidence="9">Cfx-K</strain>
    </source>
</reference>
<dbReference type="PROSITE" id="PS51740">
    <property type="entry name" value="SPOVT_ABRB"/>
    <property type="match status" value="2"/>
</dbReference>
<dbReference type="Gene3D" id="3.40.1550.20">
    <property type="entry name" value="Transcriptional regulator MraZ domain"/>
    <property type="match status" value="1"/>
</dbReference>
<dbReference type="CDD" id="cd16320">
    <property type="entry name" value="MraZ_N"/>
    <property type="match status" value="1"/>
</dbReference>
<keyword evidence="10" id="KW-1185">Reference proteome</keyword>
<comment type="subunit">
    <text evidence="7">Forms oligomers.</text>
</comment>
<evidence type="ECO:0000256" key="5">
    <source>
        <dbReference type="ARBA" id="ARBA00023125"/>
    </source>
</evidence>
<feature type="domain" description="SpoVT-AbrB" evidence="8">
    <location>
        <begin position="76"/>
        <end position="119"/>
    </location>
</feature>
<dbReference type="KEGG" id="pbf:CFX0092_A0856"/>
<dbReference type="InterPro" id="IPR035644">
    <property type="entry name" value="MraZ_C"/>
</dbReference>
<proteinExistence type="inferred from homology"/>
<dbReference type="InterPro" id="IPR035642">
    <property type="entry name" value="MraZ_N"/>
</dbReference>
<keyword evidence="2 7" id="KW-0963">Cytoplasm</keyword>
<protein>
    <recommendedName>
        <fullName evidence="1 7">Transcriptional regulator MraZ</fullName>
    </recommendedName>
</protein>
<dbReference type="RefSeq" id="WP_095042311.1">
    <property type="nucleotide sequence ID" value="NZ_LN890655.1"/>
</dbReference>
<comment type="subcellular location">
    <subcellularLocation>
        <location evidence="7">Cytoplasm</location>
        <location evidence="7">Nucleoid</location>
    </subcellularLocation>
</comment>
<dbReference type="GO" id="GO:0005737">
    <property type="term" value="C:cytoplasm"/>
    <property type="evidence" value="ECO:0007669"/>
    <property type="project" value="UniProtKB-UniRule"/>
</dbReference>
<evidence type="ECO:0000256" key="1">
    <source>
        <dbReference type="ARBA" id="ARBA00013860"/>
    </source>
</evidence>
<dbReference type="OrthoDB" id="9807753at2"/>
<dbReference type="PANTHER" id="PTHR34701:SF1">
    <property type="entry name" value="TRANSCRIPTIONAL REGULATOR MRAZ"/>
    <property type="match status" value="1"/>
</dbReference>
<dbReference type="PANTHER" id="PTHR34701">
    <property type="entry name" value="TRANSCRIPTIONAL REGULATOR MRAZ"/>
    <property type="match status" value="1"/>
</dbReference>